<proteinExistence type="predicted"/>
<evidence type="ECO:0000313" key="2">
    <source>
        <dbReference type="Proteomes" id="UP000225812"/>
    </source>
</evidence>
<accession>A0A1W6JS76</accession>
<name>A0A1W6JS76_9CAUD</name>
<reference evidence="1 2" key="1">
    <citation type="submission" date="2017-04" db="EMBL/GenBank/DDBJ databases">
        <title>Complete Genome Sequence of Lytic Bacteriophage SE1 Infecting Salmonella Enteritidis Isolates.</title>
        <authorList>
            <person name="Kim D."/>
            <person name="Kim Y.J."/>
            <person name="Han B.K."/>
            <person name="Kim H."/>
        </authorList>
    </citation>
    <scope>NUCLEOTIDE SEQUENCE [LARGE SCALE GENOMIC DNA]</scope>
</reference>
<evidence type="ECO:0000313" key="1">
    <source>
        <dbReference type="EMBL" id="ARM70114.1"/>
    </source>
</evidence>
<organism evidence="1 2">
    <name type="scientific">Salmonella phage SE1Kor</name>
    <dbReference type="NCBI Taxonomy" id="2847282"/>
    <lineage>
        <taxon>Viruses</taxon>
        <taxon>Duplodnaviria</taxon>
        <taxon>Heunggongvirae</taxon>
        <taxon>Uroviricota</taxon>
        <taxon>Caudoviricetes</taxon>
        <taxon>Queuovirinae</taxon>
        <taxon>Nonagvirus</taxon>
        <taxon>Nonagvirus SE1Kor</taxon>
    </lineage>
</organism>
<protein>
    <submittedName>
        <fullName evidence="1">Uncharacterized protein</fullName>
    </submittedName>
</protein>
<dbReference type="Proteomes" id="UP000225812">
    <property type="component" value="Segment"/>
</dbReference>
<sequence>MAFVYCEECGTGMERPSQREVLTDQYICPNCGSNQSYRIDKDTKSEYIDRLLTRIEIIEDKLGIISDKY</sequence>
<keyword evidence="2" id="KW-1185">Reference proteome</keyword>
<dbReference type="EMBL" id="KY926791">
    <property type="protein sequence ID" value="ARM70114.1"/>
    <property type="molecule type" value="Genomic_DNA"/>
</dbReference>